<dbReference type="CDD" id="cd05403">
    <property type="entry name" value="NT_KNTase_like"/>
    <property type="match status" value="1"/>
</dbReference>
<name>A0A0G1IN43_9BACT</name>
<reference evidence="2 3" key="1">
    <citation type="journal article" date="2015" name="Nature">
        <title>rRNA introns, odd ribosomes, and small enigmatic genomes across a large radiation of phyla.</title>
        <authorList>
            <person name="Brown C.T."/>
            <person name="Hug L.A."/>
            <person name="Thomas B.C."/>
            <person name="Sharon I."/>
            <person name="Castelle C.J."/>
            <person name="Singh A."/>
            <person name="Wilkins M.J."/>
            <person name="Williams K.H."/>
            <person name="Banfield J.F."/>
        </authorList>
    </citation>
    <scope>NUCLEOTIDE SEQUENCE [LARGE SCALE GENOMIC DNA]</scope>
</reference>
<evidence type="ECO:0000313" key="2">
    <source>
        <dbReference type="EMBL" id="KKT60353.1"/>
    </source>
</evidence>
<gene>
    <name evidence="2" type="ORF">UW53_C0001G0003</name>
</gene>
<dbReference type="Gene3D" id="3.30.460.10">
    <property type="entry name" value="Beta Polymerase, domain 2"/>
    <property type="match status" value="1"/>
</dbReference>
<organism evidence="2 3">
    <name type="scientific">Candidatus Giovannonibacteria bacterium GW2011_GWA1_44_25</name>
    <dbReference type="NCBI Taxonomy" id="1618645"/>
    <lineage>
        <taxon>Bacteria</taxon>
        <taxon>Candidatus Giovannoniibacteriota</taxon>
    </lineage>
</organism>
<dbReference type="SUPFAM" id="SSF81301">
    <property type="entry name" value="Nucleotidyltransferase"/>
    <property type="match status" value="1"/>
</dbReference>
<feature type="domain" description="Polymerase beta nucleotidyltransferase" evidence="1">
    <location>
        <begin position="29"/>
        <end position="101"/>
    </location>
</feature>
<evidence type="ECO:0000259" key="1">
    <source>
        <dbReference type="Pfam" id="PF18765"/>
    </source>
</evidence>
<sequence length="102" mass="11698">MRLEHYSQEKLKKEILSILTKRLDLKKYKVFFFGSRVSGGGTDRSDVDIGIEGQEHIPAKVIWEIEEDIENLPTLYKLEIVDFADVAEKFKSVALKSIEVIA</sequence>
<dbReference type="Pfam" id="PF18765">
    <property type="entry name" value="Polbeta"/>
    <property type="match status" value="1"/>
</dbReference>
<dbReference type="InterPro" id="IPR041633">
    <property type="entry name" value="Polbeta"/>
</dbReference>
<dbReference type="AlphaFoldDB" id="A0A0G1IN43"/>
<protein>
    <submittedName>
        <fullName evidence="2">Polymerase beta domain protein region protein</fullName>
    </submittedName>
</protein>
<comment type="caution">
    <text evidence="2">The sequence shown here is derived from an EMBL/GenBank/DDBJ whole genome shotgun (WGS) entry which is preliminary data.</text>
</comment>
<dbReference type="Proteomes" id="UP000034087">
    <property type="component" value="Unassembled WGS sequence"/>
</dbReference>
<accession>A0A0G1IN43</accession>
<dbReference type="EMBL" id="LCIR01000001">
    <property type="protein sequence ID" value="KKT60353.1"/>
    <property type="molecule type" value="Genomic_DNA"/>
</dbReference>
<proteinExistence type="predicted"/>
<dbReference type="InterPro" id="IPR043519">
    <property type="entry name" value="NT_sf"/>
</dbReference>
<evidence type="ECO:0000313" key="3">
    <source>
        <dbReference type="Proteomes" id="UP000034087"/>
    </source>
</evidence>